<comment type="caution">
    <text evidence="4">The sequence shown here is derived from an EMBL/GenBank/DDBJ whole genome shotgun (WGS) entry which is preliminary data.</text>
</comment>
<accession>A0A7Y9JY97</accession>
<reference evidence="3 6" key="2">
    <citation type="submission" date="2021-01" db="EMBL/GenBank/DDBJ databases">
        <title>Whole genome shotgun sequence of Cellulomonas oligotrophica NBRC 109435.</title>
        <authorList>
            <person name="Komaki H."/>
            <person name="Tamura T."/>
        </authorList>
    </citation>
    <scope>NUCLEOTIDE SEQUENCE [LARGE SCALE GENOMIC DNA]</scope>
    <source>
        <strain evidence="3 6">NBRC 109435</strain>
    </source>
</reference>
<organism evidence="4 5">
    <name type="scientific">Cellulomonas oligotrophica</name>
    <dbReference type="NCBI Taxonomy" id="931536"/>
    <lineage>
        <taxon>Bacteria</taxon>
        <taxon>Bacillati</taxon>
        <taxon>Actinomycetota</taxon>
        <taxon>Actinomycetes</taxon>
        <taxon>Micrococcales</taxon>
        <taxon>Cellulomonadaceae</taxon>
        <taxon>Cellulomonas</taxon>
    </lineage>
</organism>
<dbReference type="EMBL" id="JACCBK010000001">
    <property type="protein sequence ID" value="NYD86706.1"/>
    <property type="molecule type" value="Genomic_DNA"/>
</dbReference>
<evidence type="ECO:0000313" key="3">
    <source>
        <dbReference type="EMBL" id="GIG34579.1"/>
    </source>
</evidence>
<evidence type="ECO:0000256" key="2">
    <source>
        <dbReference type="ARBA" id="ARBA00049106"/>
    </source>
</evidence>
<evidence type="ECO:0000313" key="6">
    <source>
        <dbReference type="Proteomes" id="UP000618382"/>
    </source>
</evidence>
<protein>
    <submittedName>
        <fullName evidence="4">Deazaflavin-dependent oxidoreductase (Nitroreductase family)</fullName>
    </submittedName>
</protein>
<dbReference type="AlphaFoldDB" id="A0A7Y9JY97"/>
<proteinExistence type="inferred from homology"/>
<dbReference type="Gene3D" id="2.30.110.10">
    <property type="entry name" value="Electron Transport, Fmn-binding Protein, Chain A"/>
    <property type="match status" value="1"/>
</dbReference>
<comment type="similarity">
    <text evidence="1">Belongs to the F420H(2)-dependent quinone reductase family.</text>
</comment>
<evidence type="ECO:0000313" key="5">
    <source>
        <dbReference type="Proteomes" id="UP000577956"/>
    </source>
</evidence>
<dbReference type="GO" id="GO:0005886">
    <property type="term" value="C:plasma membrane"/>
    <property type="evidence" value="ECO:0007669"/>
    <property type="project" value="TreeGrafter"/>
</dbReference>
<dbReference type="Pfam" id="PF04075">
    <property type="entry name" value="F420H2_quin_red"/>
    <property type="match status" value="1"/>
</dbReference>
<comment type="catalytic activity">
    <reaction evidence="2">
        <text>oxidized coenzyme F420-(gamma-L-Glu)(n) + a quinol + H(+) = reduced coenzyme F420-(gamma-L-Glu)(n) + a quinone</text>
        <dbReference type="Rhea" id="RHEA:39663"/>
        <dbReference type="Rhea" id="RHEA-COMP:12939"/>
        <dbReference type="Rhea" id="RHEA-COMP:14378"/>
        <dbReference type="ChEBI" id="CHEBI:15378"/>
        <dbReference type="ChEBI" id="CHEBI:24646"/>
        <dbReference type="ChEBI" id="CHEBI:132124"/>
        <dbReference type="ChEBI" id="CHEBI:133980"/>
        <dbReference type="ChEBI" id="CHEBI:139511"/>
    </reaction>
</comment>
<dbReference type="GO" id="GO:0016491">
    <property type="term" value="F:oxidoreductase activity"/>
    <property type="evidence" value="ECO:0007669"/>
    <property type="project" value="InterPro"/>
</dbReference>
<reference evidence="4 5" key="1">
    <citation type="submission" date="2020-07" db="EMBL/GenBank/DDBJ databases">
        <title>Sequencing the genomes of 1000 actinobacteria strains.</title>
        <authorList>
            <person name="Klenk H.-P."/>
        </authorList>
    </citation>
    <scope>NUCLEOTIDE SEQUENCE [LARGE SCALE GENOMIC DNA]</scope>
    <source>
        <strain evidence="4 5">DSM 24482</strain>
    </source>
</reference>
<dbReference type="GO" id="GO:0070967">
    <property type="term" value="F:coenzyme F420 binding"/>
    <property type="evidence" value="ECO:0007669"/>
    <property type="project" value="TreeGrafter"/>
</dbReference>
<dbReference type="PANTHER" id="PTHR39428">
    <property type="entry name" value="F420H(2)-DEPENDENT QUINONE REDUCTASE RV1261C"/>
    <property type="match status" value="1"/>
</dbReference>
<dbReference type="Proteomes" id="UP000618382">
    <property type="component" value="Unassembled WGS sequence"/>
</dbReference>
<sequence length="152" mass="16887">MSFTTPRGSRGGTPPRGPFVRFFNRIVSWRTRRSGRQSFMGMDVLVLHTIGRRSGEPRQTPLAWFPGPDGTRLVVASAGGSADHPAWYYNVAAHPDQVEVEIGGVRTPVTADELHGEERAAAWTQIVATTAQFGRYEQRTDREIPVVRLTAR</sequence>
<dbReference type="Proteomes" id="UP000577956">
    <property type="component" value="Unassembled WGS sequence"/>
</dbReference>
<dbReference type="EMBL" id="BONN01000020">
    <property type="protein sequence ID" value="GIG34579.1"/>
    <property type="molecule type" value="Genomic_DNA"/>
</dbReference>
<name>A0A7Y9JY97_9CELL</name>
<dbReference type="InterPro" id="IPR004378">
    <property type="entry name" value="F420H2_quin_Rdtase"/>
</dbReference>
<dbReference type="RefSeq" id="WP_140458285.1">
    <property type="nucleotide sequence ID" value="NZ_BAABFI010000001.1"/>
</dbReference>
<dbReference type="PANTHER" id="PTHR39428:SF3">
    <property type="entry name" value="DEAZAFLAVIN-DEPENDENT NITROREDUCTASE"/>
    <property type="match status" value="1"/>
</dbReference>
<evidence type="ECO:0000313" key="4">
    <source>
        <dbReference type="EMBL" id="NYD86706.1"/>
    </source>
</evidence>
<gene>
    <name evidence="4" type="ORF">BKA21_002255</name>
    <name evidence="3" type="ORF">Col01nite_37380</name>
</gene>
<dbReference type="InterPro" id="IPR012349">
    <property type="entry name" value="Split_barrel_FMN-bd"/>
</dbReference>
<keyword evidence="6" id="KW-1185">Reference proteome</keyword>
<dbReference type="NCBIfam" id="TIGR00026">
    <property type="entry name" value="hi_GC_TIGR00026"/>
    <property type="match status" value="1"/>
</dbReference>
<evidence type="ECO:0000256" key="1">
    <source>
        <dbReference type="ARBA" id="ARBA00008710"/>
    </source>
</evidence>